<evidence type="ECO:0000256" key="5">
    <source>
        <dbReference type="SAM" id="SignalP"/>
    </source>
</evidence>
<proteinExistence type="inferred from homology"/>
<dbReference type="AlphaFoldDB" id="A0A6N2ZPP3"/>
<dbReference type="SUPFAM" id="SSF49401">
    <property type="entry name" value="Bacterial adhesins"/>
    <property type="match status" value="1"/>
</dbReference>
<keyword evidence="4" id="KW-0281">Fimbrium</keyword>
<dbReference type="InterPro" id="IPR050263">
    <property type="entry name" value="Bact_Fimbrial_Adh_Pro"/>
</dbReference>
<comment type="similarity">
    <text evidence="2">Belongs to the fimbrial protein family.</text>
</comment>
<feature type="chain" id="PRO_5027075448" evidence="5">
    <location>
        <begin position="23"/>
        <end position="195"/>
    </location>
</feature>
<reference evidence="6" key="1">
    <citation type="submission" date="2019-11" db="EMBL/GenBank/DDBJ databases">
        <authorList>
            <person name="Feng L."/>
        </authorList>
    </citation>
    <scope>NUCLEOTIDE SEQUENCE</scope>
    <source>
        <strain evidence="6">EMassiliensisLFYP7</strain>
    </source>
</reference>
<evidence type="ECO:0000313" key="6">
    <source>
        <dbReference type="EMBL" id="VYT80077.1"/>
    </source>
</evidence>
<dbReference type="GO" id="GO:0043709">
    <property type="term" value="P:cell adhesion involved in single-species biofilm formation"/>
    <property type="evidence" value="ECO:0007669"/>
    <property type="project" value="TreeGrafter"/>
</dbReference>
<protein>
    <submittedName>
        <fullName evidence="6">Major fimbrial subunit</fullName>
    </submittedName>
</protein>
<comment type="subcellular location">
    <subcellularLocation>
        <location evidence="1">Fimbrium</location>
    </subcellularLocation>
</comment>
<dbReference type="Pfam" id="PF16970">
    <property type="entry name" value="FimA"/>
    <property type="match status" value="1"/>
</dbReference>
<dbReference type="InterPro" id="IPR036937">
    <property type="entry name" value="Adhesion_dom_fimbrial_sf"/>
</dbReference>
<organism evidence="6">
    <name type="scientific">Phytobacter massiliensis</name>
    <dbReference type="NCBI Taxonomy" id="1485952"/>
    <lineage>
        <taxon>Bacteria</taxon>
        <taxon>Pseudomonadati</taxon>
        <taxon>Pseudomonadota</taxon>
        <taxon>Gammaproteobacteria</taxon>
        <taxon>Enterobacterales</taxon>
        <taxon>Enterobacteriaceae</taxon>
        <taxon>Phytobacter</taxon>
    </lineage>
</organism>
<dbReference type="PANTHER" id="PTHR33420:SF3">
    <property type="entry name" value="FIMBRIAL SUBUNIT ELFA"/>
    <property type="match status" value="1"/>
</dbReference>
<dbReference type="EMBL" id="CACRTZ010000004">
    <property type="protein sequence ID" value="VYT80077.1"/>
    <property type="molecule type" value="Genomic_DNA"/>
</dbReference>
<evidence type="ECO:0000256" key="3">
    <source>
        <dbReference type="ARBA" id="ARBA00022729"/>
    </source>
</evidence>
<sequence length="195" mass="19830">MKKVLLAASIVSALSLVGYAHANSGTIKFEGEVTDATCDVVIDNGAGTVTTVDLPPVSKAALSATNSVAGKTQFILKTSNCQNFGGTGQPSKVAAYFKPDATNVDSTNGLLNNIAATDKATNVQLELVDGTNNNTIKAGFASQMNATGGNEFVAITGTSPNGSVSLPYSVQYKSVAGGATAGDVKAEVAFDLVYR</sequence>
<dbReference type="PANTHER" id="PTHR33420">
    <property type="entry name" value="FIMBRIAL SUBUNIT ELFA-RELATED"/>
    <property type="match status" value="1"/>
</dbReference>
<evidence type="ECO:0000256" key="1">
    <source>
        <dbReference type="ARBA" id="ARBA00004561"/>
    </source>
</evidence>
<accession>A0A6N2ZPP3</accession>
<evidence type="ECO:0000256" key="4">
    <source>
        <dbReference type="ARBA" id="ARBA00023263"/>
    </source>
</evidence>
<dbReference type="Gene3D" id="2.60.40.1090">
    <property type="entry name" value="Fimbrial-type adhesion domain"/>
    <property type="match status" value="1"/>
</dbReference>
<dbReference type="InterPro" id="IPR008966">
    <property type="entry name" value="Adhesion_dom_sf"/>
</dbReference>
<dbReference type="GO" id="GO:0009289">
    <property type="term" value="C:pilus"/>
    <property type="evidence" value="ECO:0007669"/>
    <property type="project" value="UniProtKB-SubCell"/>
</dbReference>
<evidence type="ECO:0000256" key="2">
    <source>
        <dbReference type="ARBA" id="ARBA00006671"/>
    </source>
</evidence>
<feature type="signal peptide" evidence="5">
    <location>
        <begin position="1"/>
        <end position="22"/>
    </location>
</feature>
<dbReference type="RefSeq" id="WP_156564730.1">
    <property type="nucleotide sequence ID" value="NZ_CACRTZ010000004.1"/>
</dbReference>
<keyword evidence="3 5" id="KW-0732">Signal</keyword>
<name>A0A6N2ZPP3_9ENTR</name>
<gene>
    <name evidence="6" type="primary">hifA</name>
    <name evidence="6" type="ORF">EMLFYP7_00646</name>
</gene>
<dbReference type="InterPro" id="IPR039458">
    <property type="entry name" value="FimA-like"/>
</dbReference>